<dbReference type="RefSeq" id="WP_393013426.1">
    <property type="nucleotide sequence ID" value="NZ_JAZAQF010000069.1"/>
</dbReference>
<dbReference type="InterPro" id="IPR014953">
    <property type="entry name" value="DUF1824"/>
</dbReference>
<dbReference type="SUPFAM" id="SSF160532">
    <property type="entry name" value="Ava3019-like"/>
    <property type="match status" value="1"/>
</dbReference>
<dbReference type="Pfam" id="PF08854">
    <property type="entry name" value="DUF1824"/>
    <property type="match status" value="1"/>
</dbReference>
<dbReference type="EMBL" id="JAZAQF010000069">
    <property type="protein sequence ID" value="MFG3818248.1"/>
    <property type="molecule type" value="Genomic_DNA"/>
</dbReference>
<organism evidence="1 2">
    <name type="scientific">Limnothrix redekei LRLZ20PSL1</name>
    <dbReference type="NCBI Taxonomy" id="3112953"/>
    <lineage>
        <taxon>Bacteria</taxon>
        <taxon>Bacillati</taxon>
        <taxon>Cyanobacteriota</taxon>
        <taxon>Cyanophyceae</taxon>
        <taxon>Pseudanabaenales</taxon>
        <taxon>Pseudanabaenaceae</taxon>
        <taxon>Limnothrix</taxon>
    </lineage>
</organism>
<reference evidence="2" key="1">
    <citation type="journal article" date="2024" name="Algal Res.">
        <title>Biochemical, toxicological and genomic investigation of a high-biomass producing Limnothrix strain isolated from Italian shallow drinking water reservoir.</title>
        <authorList>
            <person name="Simonazzi M."/>
            <person name="Shishido T.K."/>
            <person name="Delbaje E."/>
            <person name="Wahlsten M."/>
            <person name="Fewer D.P."/>
            <person name="Sivonen K."/>
            <person name="Pezzolesi L."/>
            <person name="Pistocchi R."/>
        </authorList>
    </citation>
    <scope>NUCLEOTIDE SEQUENCE [LARGE SCALE GENOMIC DNA]</scope>
    <source>
        <strain evidence="2">LRLZ20PSL1</strain>
    </source>
</reference>
<name>A0ABW7CAR1_9CYAN</name>
<comment type="caution">
    <text evidence="1">The sequence shown here is derived from an EMBL/GenBank/DDBJ whole genome shotgun (WGS) entry which is preliminary data.</text>
</comment>
<evidence type="ECO:0000313" key="1">
    <source>
        <dbReference type="EMBL" id="MFG3818248.1"/>
    </source>
</evidence>
<dbReference type="Proteomes" id="UP001604335">
    <property type="component" value="Unassembled WGS sequence"/>
</dbReference>
<gene>
    <name evidence="1" type="ORF">VPK24_11425</name>
</gene>
<dbReference type="Gene3D" id="3.30.360.10">
    <property type="entry name" value="Dihydrodipicolinate Reductase, domain 2"/>
    <property type="match status" value="1"/>
</dbReference>
<evidence type="ECO:0000313" key="2">
    <source>
        <dbReference type="Proteomes" id="UP001604335"/>
    </source>
</evidence>
<protein>
    <submittedName>
        <fullName evidence="1">DUF1824 family protein</fullName>
    </submittedName>
</protein>
<proteinExistence type="predicted"/>
<sequence length="155" mass="16640">MDNSTRRSDALGTNGAGTAPLSLLEAQKVLAVFNCLEEAPSLSESQQAIIRSALRTVVREADCVIFGVCADSIAQGLAAVRAYGAGLDREVPPEPEQRGVAHPEQPIYIKCNTNSLLFYAEPYQGENRGVLVSCQSSVDEELNAMYGHLPLDLFA</sequence>
<accession>A0ABW7CAR1</accession>
<keyword evidence="2" id="KW-1185">Reference proteome</keyword>